<reference evidence="1 2" key="1">
    <citation type="submission" date="2024-05" db="EMBL/GenBank/DDBJ databases">
        <authorList>
            <person name="Wallberg A."/>
        </authorList>
    </citation>
    <scope>NUCLEOTIDE SEQUENCE [LARGE SCALE GENOMIC DNA]</scope>
</reference>
<gene>
    <name evidence="1" type="ORF">MNOR_LOCUS14557</name>
</gene>
<protein>
    <submittedName>
        <fullName evidence="1">Uncharacterized protein</fullName>
    </submittedName>
</protein>
<dbReference type="PANTHER" id="PTHR46601">
    <property type="entry name" value="ULP_PROTEASE DOMAIN-CONTAINING PROTEIN"/>
    <property type="match status" value="1"/>
</dbReference>
<dbReference type="AlphaFoldDB" id="A0AAV2QMN7"/>
<dbReference type="EMBL" id="CAXKWB010008755">
    <property type="protein sequence ID" value="CAL4092279.1"/>
    <property type="molecule type" value="Genomic_DNA"/>
</dbReference>
<evidence type="ECO:0000313" key="1">
    <source>
        <dbReference type="EMBL" id="CAL4092279.1"/>
    </source>
</evidence>
<comment type="caution">
    <text evidence="1">The sequence shown here is derived from an EMBL/GenBank/DDBJ whole genome shotgun (WGS) entry which is preliminary data.</text>
</comment>
<dbReference type="PANTHER" id="PTHR46601:SF1">
    <property type="entry name" value="ADF-H DOMAIN-CONTAINING PROTEIN"/>
    <property type="match status" value="1"/>
</dbReference>
<organism evidence="1 2">
    <name type="scientific">Meganyctiphanes norvegica</name>
    <name type="common">Northern krill</name>
    <name type="synonym">Thysanopoda norvegica</name>
    <dbReference type="NCBI Taxonomy" id="48144"/>
    <lineage>
        <taxon>Eukaryota</taxon>
        <taxon>Metazoa</taxon>
        <taxon>Ecdysozoa</taxon>
        <taxon>Arthropoda</taxon>
        <taxon>Crustacea</taxon>
        <taxon>Multicrustacea</taxon>
        <taxon>Malacostraca</taxon>
        <taxon>Eumalacostraca</taxon>
        <taxon>Eucarida</taxon>
        <taxon>Euphausiacea</taxon>
        <taxon>Euphausiidae</taxon>
        <taxon>Meganyctiphanes</taxon>
    </lineage>
</organism>
<accession>A0AAV2QMN7</accession>
<name>A0AAV2QMN7_MEGNR</name>
<keyword evidence="2" id="KW-1185">Reference proteome</keyword>
<evidence type="ECO:0000313" key="2">
    <source>
        <dbReference type="Proteomes" id="UP001497623"/>
    </source>
</evidence>
<dbReference type="Proteomes" id="UP001497623">
    <property type="component" value="Unassembled WGS sequence"/>
</dbReference>
<sequence length="111" mass="13604">MKLKDFTGKILSVLFINLWYILKILKVIKLNMIAIDYYHRAEITTQQWSILFFKTLIPYIKKYHPHLNKVHYFTGGCAAQYKNRYNFQNICKYLDDFGLECRWYFFCNKPW</sequence>
<proteinExistence type="predicted"/>